<keyword evidence="2" id="KW-0812">Transmembrane</keyword>
<gene>
    <name evidence="5" type="ORF">CCS01_22275</name>
</gene>
<sequence length="354" mass="38144">MASDTLFGSPVRNLTFGVLYMIVVMTLGVVSYMLDGWSFGDALYMVIITVYTVGYGETMPIDTAVLRGITIAVIVLGCTGMIFLTGALVQFITLNQINQILGLKRMTTQIDRLRDHVIICGFGRIGAMLARELRIARTRFVIVEQGEAEVARARDQGYLCLHADATNEATLEAAGIRHARTLATVLSSDAANVFITLSARSLNPKLDIIARGELPSTESKLIQAGANRVVLPAHIGAERIAEMILYPEAARFIRETDCMKDFEKVLVALGLDLDVVVVEPNSPVAGKTIEMVEQAANGAFFIVQLNRHDGDSILGPEPSTVIEDGDGLVLVGRGPQERALSGLFETPGLATPAT</sequence>
<evidence type="ECO:0000259" key="4">
    <source>
        <dbReference type="PROSITE" id="PS51202"/>
    </source>
</evidence>
<keyword evidence="2" id="KW-0472">Membrane</keyword>
<dbReference type="InterPro" id="IPR006037">
    <property type="entry name" value="RCK_C"/>
</dbReference>
<feature type="transmembrane region" description="Helical" evidence="2">
    <location>
        <begin position="12"/>
        <end position="33"/>
    </location>
</feature>
<dbReference type="AlphaFoldDB" id="A0A2S6N3I7"/>
<dbReference type="EMBL" id="NHRY01000232">
    <property type="protein sequence ID" value="PPQ29180.1"/>
    <property type="molecule type" value="Genomic_DNA"/>
</dbReference>
<name>A0A2S6N3I7_RHOGL</name>
<feature type="transmembrane region" description="Helical" evidence="2">
    <location>
        <begin position="39"/>
        <end position="56"/>
    </location>
</feature>
<dbReference type="Gene3D" id="3.30.70.1450">
    <property type="entry name" value="Regulator of K+ conductance, C-terminal domain"/>
    <property type="match status" value="1"/>
</dbReference>
<dbReference type="PANTHER" id="PTHR43833:SF9">
    <property type="entry name" value="POTASSIUM CHANNEL PROTEIN YUGO-RELATED"/>
    <property type="match status" value="1"/>
</dbReference>
<comment type="subcellular location">
    <subcellularLocation>
        <location evidence="1">Cell membrane</location>
        <topology evidence="1">Multi-pass membrane protein</topology>
    </subcellularLocation>
</comment>
<dbReference type="GO" id="GO:0005886">
    <property type="term" value="C:plasma membrane"/>
    <property type="evidence" value="ECO:0007669"/>
    <property type="project" value="UniProtKB-SubCell"/>
</dbReference>
<accession>A0A2S6N3I7</accession>
<evidence type="ECO:0000313" key="6">
    <source>
        <dbReference type="Proteomes" id="UP000239724"/>
    </source>
</evidence>
<dbReference type="Proteomes" id="UP000239724">
    <property type="component" value="Unassembled WGS sequence"/>
</dbReference>
<dbReference type="InterPro" id="IPR013099">
    <property type="entry name" value="K_chnl_dom"/>
</dbReference>
<dbReference type="GO" id="GO:0008324">
    <property type="term" value="F:monoatomic cation transmembrane transporter activity"/>
    <property type="evidence" value="ECO:0007669"/>
    <property type="project" value="InterPro"/>
</dbReference>
<evidence type="ECO:0000259" key="3">
    <source>
        <dbReference type="PROSITE" id="PS51201"/>
    </source>
</evidence>
<dbReference type="PROSITE" id="PS51201">
    <property type="entry name" value="RCK_N"/>
    <property type="match status" value="1"/>
</dbReference>
<keyword evidence="5" id="KW-0813">Transport</keyword>
<dbReference type="Pfam" id="PF07885">
    <property type="entry name" value="Ion_trans_2"/>
    <property type="match status" value="1"/>
</dbReference>
<organism evidence="5 6">
    <name type="scientific">Rhodopila globiformis</name>
    <name type="common">Rhodopseudomonas globiformis</name>
    <dbReference type="NCBI Taxonomy" id="1071"/>
    <lineage>
        <taxon>Bacteria</taxon>
        <taxon>Pseudomonadati</taxon>
        <taxon>Pseudomonadota</taxon>
        <taxon>Alphaproteobacteria</taxon>
        <taxon>Acetobacterales</taxon>
        <taxon>Acetobacteraceae</taxon>
        <taxon>Rhodopila</taxon>
    </lineage>
</organism>
<dbReference type="OrthoDB" id="9775180at2"/>
<dbReference type="Gene3D" id="3.40.50.720">
    <property type="entry name" value="NAD(P)-binding Rossmann-like Domain"/>
    <property type="match status" value="1"/>
</dbReference>
<comment type="caution">
    <text evidence="5">The sequence shown here is derived from an EMBL/GenBank/DDBJ whole genome shotgun (WGS) entry which is preliminary data.</text>
</comment>
<dbReference type="InterPro" id="IPR036721">
    <property type="entry name" value="RCK_C_sf"/>
</dbReference>
<dbReference type="InterPro" id="IPR050721">
    <property type="entry name" value="Trk_Ktr_HKT_K-transport"/>
</dbReference>
<dbReference type="SUPFAM" id="SSF51735">
    <property type="entry name" value="NAD(P)-binding Rossmann-fold domains"/>
    <property type="match status" value="1"/>
</dbReference>
<keyword evidence="2" id="KW-1133">Transmembrane helix</keyword>
<dbReference type="Gene3D" id="1.10.287.70">
    <property type="match status" value="1"/>
</dbReference>
<dbReference type="Pfam" id="PF02254">
    <property type="entry name" value="TrkA_N"/>
    <property type="match status" value="1"/>
</dbReference>
<dbReference type="SUPFAM" id="SSF81324">
    <property type="entry name" value="Voltage-gated potassium channels"/>
    <property type="match status" value="1"/>
</dbReference>
<evidence type="ECO:0000256" key="1">
    <source>
        <dbReference type="ARBA" id="ARBA00004651"/>
    </source>
</evidence>
<protein>
    <submittedName>
        <fullName evidence="5">Potassium channel protein</fullName>
    </submittedName>
</protein>
<dbReference type="InterPro" id="IPR003148">
    <property type="entry name" value="RCK_N"/>
</dbReference>
<dbReference type="SUPFAM" id="SSF116726">
    <property type="entry name" value="TrkA C-terminal domain-like"/>
    <property type="match status" value="1"/>
</dbReference>
<dbReference type="Pfam" id="PF02080">
    <property type="entry name" value="TrkA_C"/>
    <property type="match status" value="1"/>
</dbReference>
<evidence type="ECO:0000256" key="2">
    <source>
        <dbReference type="SAM" id="Phobius"/>
    </source>
</evidence>
<dbReference type="PROSITE" id="PS51202">
    <property type="entry name" value="RCK_C"/>
    <property type="match status" value="1"/>
</dbReference>
<dbReference type="InterPro" id="IPR036291">
    <property type="entry name" value="NAD(P)-bd_dom_sf"/>
</dbReference>
<dbReference type="GO" id="GO:0006813">
    <property type="term" value="P:potassium ion transport"/>
    <property type="evidence" value="ECO:0007669"/>
    <property type="project" value="InterPro"/>
</dbReference>
<evidence type="ECO:0000313" key="5">
    <source>
        <dbReference type="EMBL" id="PPQ29180.1"/>
    </source>
</evidence>
<keyword evidence="5" id="KW-0406">Ion transport</keyword>
<feature type="domain" description="RCK N-terminal" evidence="3">
    <location>
        <begin position="114"/>
        <end position="231"/>
    </location>
</feature>
<proteinExistence type="predicted"/>
<feature type="transmembrane region" description="Helical" evidence="2">
    <location>
        <begin position="68"/>
        <end position="92"/>
    </location>
</feature>
<dbReference type="PANTHER" id="PTHR43833">
    <property type="entry name" value="POTASSIUM CHANNEL PROTEIN 2-RELATED-RELATED"/>
    <property type="match status" value="1"/>
</dbReference>
<feature type="domain" description="RCK C-terminal" evidence="4">
    <location>
        <begin position="260"/>
        <end position="346"/>
    </location>
</feature>
<keyword evidence="6" id="KW-1185">Reference proteome</keyword>
<keyword evidence="5" id="KW-0407">Ion channel</keyword>
<reference evidence="5 6" key="1">
    <citation type="journal article" date="2018" name="Arch. Microbiol.">
        <title>New insights into the metabolic potential of the phototrophic purple bacterium Rhodopila globiformis DSM 161(T) from its draft genome sequence and evidence for a vanadium-dependent nitrogenase.</title>
        <authorList>
            <person name="Imhoff J.F."/>
            <person name="Rahn T."/>
            <person name="Kunzel S."/>
            <person name="Neulinger S.C."/>
        </authorList>
    </citation>
    <scope>NUCLEOTIDE SEQUENCE [LARGE SCALE GENOMIC DNA]</scope>
    <source>
        <strain evidence="5 6">DSM 161</strain>
    </source>
</reference>